<dbReference type="InterPro" id="IPR014626">
    <property type="entry name" value="Sig_transdc_resp-reg_put"/>
</dbReference>
<gene>
    <name evidence="3" type="ORF">MNBD_GAMMA20-1534</name>
</gene>
<dbReference type="PROSITE" id="PS50110">
    <property type="entry name" value="RESPONSE_REGULATORY"/>
    <property type="match status" value="1"/>
</dbReference>
<sequence length="403" mass="44114">MIRVLFVDDETAILEGLRNRLRSLRQVWQMAFATGAEAALAELSRREYDVIVTDMRMPGMDGATLLQRVRATYPQMVRIVLSGQTGKECLLRVLPIAHRFLAKPCETTDLEAAVERGQSLQARLNDSGIRQFVGAIGRLPALPPLYRELSEALEQSDTGLDKVAAIIEQDMSMTARLLQVANSAFCGRVRPTAHLRDAVTHMGLNAVRSLVLSAELFATLDTGNTLKGFSLSMLQTYSFRAARIAFRLLNNPAQANRTEAKTAFSAAMLHDIGHVVLATSLPAFYAPASALAKAEKLPLHVAEERVHGFSHAEIGAYLLDLWGLPLPIVEAVAHHHHPERAGEDTFGVTGAVHVADRLAHLDTDPQAGQNIDAAYLTDAGVFDKLPKWTTLARNVINEVERHG</sequence>
<dbReference type="InterPro" id="IPR011006">
    <property type="entry name" value="CheY-like_superfamily"/>
</dbReference>
<dbReference type="PANTHER" id="PTHR33525:SF6">
    <property type="entry name" value="HDOD DOMAIN-CONTAINING PROTEIN"/>
    <property type="match status" value="1"/>
</dbReference>
<dbReference type="PIRSF" id="PIRSF036883">
    <property type="entry name" value="RR_HD-GYP_mod"/>
    <property type="match status" value="1"/>
</dbReference>
<dbReference type="GO" id="GO:0000160">
    <property type="term" value="P:phosphorelay signal transduction system"/>
    <property type="evidence" value="ECO:0007669"/>
    <property type="project" value="InterPro"/>
</dbReference>
<dbReference type="InterPro" id="IPR001789">
    <property type="entry name" value="Sig_transdc_resp-reg_receiver"/>
</dbReference>
<evidence type="ECO:0000259" key="2">
    <source>
        <dbReference type="PROSITE" id="PS51833"/>
    </source>
</evidence>
<evidence type="ECO:0000259" key="1">
    <source>
        <dbReference type="PROSITE" id="PS50110"/>
    </source>
</evidence>
<dbReference type="CDD" id="cd00077">
    <property type="entry name" value="HDc"/>
    <property type="match status" value="1"/>
</dbReference>
<dbReference type="Gene3D" id="1.10.3210.10">
    <property type="entry name" value="Hypothetical protein af1432"/>
    <property type="match status" value="1"/>
</dbReference>
<dbReference type="AlphaFoldDB" id="A0A3B1AHA7"/>
<dbReference type="SUPFAM" id="SSF109604">
    <property type="entry name" value="HD-domain/PDEase-like"/>
    <property type="match status" value="1"/>
</dbReference>
<dbReference type="Pfam" id="PF00072">
    <property type="entry name" value="Response_reg"/>
    <property type="match status" value="1"/>
</dbReference>
<evidence type="ECO:0008006" key="4">
    <source>
        <dbReference type="Google" id="ProtNLM"/>
    </source>
</evidence>
<feature type="domain" description="HDOD" evidence="2">
    <location>
        <begin position="139"/>
        <end position="338"/>
    </location>
</feature>
<reference evidence="3" key="1">
    <citation type="submission" date="2018-06" db="EMBL/GenBank/DDBJ databases">
        <authorList>
            <person name="Zhirakovskaya E."/>
        </authorList>
    </citation>
    <scope>NUCLEOTIDE SEQUENCE</scope>
</reference>
<feature type="domain" description="Response regulatory" evidence="1">
    <location>
        <begin position="3"/>
        <end position="118"/>
    </location>
</feature>
<dbReference type="InterPro" id="IPR013976">
    <property type="entry name" value="HDOD"/>
</dbReference>
<dbReference type="Gene3D" id="3.40.50.2300">
    <property type="match status" value="1"/>
</dbReference>
<accession>A0A3B1AHA7</accession>
<name>A0A3B1AHA7_9ZZZZ</name>
<protein>
    <recommendedName>
        <fullName evidence="4">Response regulator</fullName>
    </recommendedName>
</protein>
<dbReference type="EMBL" id="UOFU01000165">
    <property type="protein sequence ID" value="VAW99273.1"/>
    <property type="molecule type" value="Genomic_DNA"/>
</dbReference>
<dbReference type="InterPro" id="IPR052340">
    <property type="entry name" value="RNase_Y/CdgJ"/>
</dbReference>
<dbReference type="SMART" id="SM00448">
    <property type="entry name" value="REC"/>
    <property type="match status" value="1"/>
</dbReference>
<dbReference type="Pfam" id="PF08668">
    <property type="entry name" value="HDOD"/>
    <property type="match status" value="1"/>
</dbReference>
<dbReference type="SUPFAM" id="SSF52172">
    <property type="entry name" value="CheY-like"/>
    <property type="match status" value="1"/>
</dbReference>
<proteinExistence type="predicted"/>
<dbReference type="PROSITE" id="PS51833">
    <property type="entry name" value="HDOD"/>
    <property type="match status" value="1"/>
</dbReference>
<evidence type="ECO:0000313" key="3">
    <source>
        <dbReference type="EMBL" id="VAW99273.1"/>
    </source>
</evidence>
<organism evidence="3">
    <name type="scientific">hydrothermal vent metagenome</name>
    <dbReference type="NCBI Taxonomy" id="652676"/>
    <lineage>
        <taxon>unclassified sequences</taxon>
        <taxon>metagenomes</taxon>
        <taxon>ecological metagenomes</taxon>
    </lineage>
</organism>
<dbReference type="PANTHER" id="PTHR33525">
    <property type="match status" value="1"/>
</dbReference>
<dbReference type="InterPro" id="IPR003607">
    <property type="entry name" value="HD/PDEase_dom"/>
</dbReference>